<feature type="domain" description="Beta-lactamase-related" evidence="2">
    <location>
        <begin position="44"/>
        <end position="364"/>
    </location>
</feature>
<evidence type="ECO:0000313" key="4">
    <source>
        <dbReference type="EMBL" id="TDO21538.1"/>
    </source>
</evidence>
<name>A0A4V3C3C4_9SPHI</name>
<reference evidence="4 5" key="1">
    <citation type="submission" date="2019-03" db="EMBL/GenBank/DDBJ databases">
        <title>Genomic Encyclopedia of Archaeal and Bacterial Type Strains, Phase II (KMG-II): from individual species to whole genera.</title>
        <authorList>
            <person name="Goeker M."/>
        </authorList>
    </citation>
    <scope>NUCLEOTIDE SEQUENCE [LARGE SCALE GENOMIC DNA]</scope>
    <source>
        <strain evidence="4 5">DSM 19034</strain>
    </source>
</reference>
<evidence type="ECO:0000259" key="2">
    <source>
        <dbReference type="Pfam" id="PF00144"/>
    </source>
</evidence>
<dbReference type="OrthoDB" id="1522765at2"/>
<gene>
    <name evidence="4" type="ORF">CLV32_2643</name>
</gene>
<protein>
    <submittedName>
        <fullName evidence="4">CubicO group peptidase (Beta-lactamase class C family)</fullName>
    </submittedName>
</protein>
<dbReference type="EMBL" id="SNWM01000003">
    <property type="protein sequence ID" value="TDO21538.1"/>
    <property type="molecule type" value="Genomic_DNA"/>
</dbReference>
<evidence type="ECO:0000256" key="1">
    <source>
        <dbReference type="SAM" id="SignalP"/>
    </source>
</evidence>
<evidence type="ECO:0000259" key="3">
    <source>
        <dbReference type="Pfam" id="PF11954"/>
    </source>
</evidence>
<comment type="caution">
    <text evidence="4">The sequence shown here is derived from an EMBL/GenBank/DDBJ whole genome shotgun (WGS) entry which is preliminary data.</text>
</comment>
<dbReference type="Gene3D" id="2.40.128.600">
    <property type="match status" value="1"/>
</dbReference>
<organism evidence="4 5">
    <name type="scientific">Pedobacter duraquae</name>
    <dbReference type="NCBI Taxonomy" id="425511"/>
    <lineage>
        <taxon>Bacteria</taxon>
        <taxon>Pseudomonadati</taxon>
        <taxon>Bacteroidota</taxon>
        <taxon>Sphingobacteriia</taxon>
        <taxon>Sphingobacteriales</taxon>
        <taxon>Sphingobacteriaceae</taxon>
        <taxon>Pedobacter</taxon>
    </lineage>
</organism>
<dbReference type="Proteomes" id="UP000295499">
    <property type="component" value="Unassembled WGS sequence"/>
</dbReference>
<dbReference type="Gene3D" id="3.40.710.10">
    <property type="entry name" value="DD-peptidase/beta-lactamase superfamily"/>
    <property type="match status" value="1"/>
</dbReference>
<keyword evidence="5" id="KW-1185">Reference proteome</keyword>
<dbReference type="InterPro" id="IPR012338">
    <property type="entry name" value="Beta-lactam/transpept-like"/>
</dbReference>
<evidence type="ECO:0000313" key="5">
    <source>
        <dbReference type="Proteomes" id="UP000295499"/>
    </source>
</evidence>
<dbReference type="AlphaFoldDB" id="A0A4V3C3C4"/>
<dbReference type="InterPro" id="IPR001466">
    <property type="entry name" value="Beta-lactam-related"/>
</dbReference>
<proteinExistence type="predicted"/>
<dbReference type="Pfam" id="PF11954">
    <property type="entry name" value="DUF3471"/>
    <property type="match status" value="1"/>
</dbReference>
<feature type="domain" description="Peptidase S12 Pab87-related C-terminal" evidence="3">
    <location>
        <begin position="426"/>
        <end position="518"/>
    </location>
</feature>
<dbReference type="InterPro" id="IPR021860">
    <property type="entry name" value="Peptidase_S12_Pab87-rel_C"/>
</dbReference>
<dbReference type="Pfam" id="PF00144">
    <property type="entry name" value="Beta-lactamase"/>
    <property type="match status" value="1"/>
</dbReference>
<sequence>MLSSLKNIVLPVLAAVSFAGTVDAQVLTTKQIDSVVNKTLSTFNVPGIAVAVVKDGKVILSKGYGIRSIKGKEKVDEHTLFGVASNTKAFTAAAIGILVDEHKLSWDTKVTDIIPEFKLHDAYVTAEFTVRDLLTHRSGLGLGAGDLMIFPDSSSVTTAQLIHNLRFLKPVSSFRTKYDYDNLMYIVAGEVVARVSGISYENFIENRLIKPLGMNETAASWYRLKNKSNIIDGHAPVGDHLNTVGLSFTEVANAAGGIYSNVTDMSKWVIAQINDGKYGADLSKSLFSKKTHDEMWTPQTIIRGSSPYNTHFSSYGLGWFLSDVNGYFQATHTGGLAGIVTQVTIIPEMKLGIIVLTNQQSGAAFNSITNSIKDGYLGVKGQDRIKQYNDARLANEKKANDITAEVTATIAAAQSAGTVSPIQDVKGKYADAWFGEVIISTQNGGLYMQSKASPKLQGKMFYYKANTYIVKWNERSLDADAYVIFNLDHDGKPVGFKLESISPLTDFSFDFQDLDFKKI</sequence>
<accession>A0A4V3C3C4</accession>
<dbReference type="SUPFAM" id="SSF56601">
    <property type="entry name" value="beta-lactamase/transpeptidase-like"/>
    <property type="match status" value="1"/>
</dbReference>
<feature type="chain" id="PRO_5020598034" evidence="1">
    <location>
        <begin position="25"/>
        <end position="519"/>
    </location>
</feature>
<keyword evidence="1" id="KW-0732">Signal</keyword>
<dbReference type="InterPro" id="IPR050491">
    <property type="entry name" value="AmpC-like"/>
</dbReference>
<dbReference type="PANTHER" id="PTHR46825">
    <property type="entry name" value="D-ALANYL-D-ALANINE-CARBOXYPEPTIDASE/ENDOPEPTIDASE AMPH"/>
    <property type="match status" value="1"/>
</dbReference>
<feature type="signal peptide" evidence="1">
    <location>
        <begin position="1"/>
        <end position="24"/>
    </location>
</feature>
<dbReference type="PANTHER" id="PTHR46825:SF15">
    <property type="entry name" value="BETA-LACTAMASE-RELATED DOMAIN-CONTAINING PROTEIN"/>
    <property type="match status" value="1"/>
</dbReference>